<dbReference type="Gene3D" id="1.10.10.10">
    <property type="entry name" value="Winged helix-like DNA-binding domain superfamily/Winged helix DNA-binding domain"/>
    <property type="match status" value="1"/>
</dbReference>
<dbReference type="EMBL" id="CP039690">
    <property type="protein sequence ID" value="QCI68447.1"/>
    <property type="molecule type" value="Genomic_DNA"/>
</dbReference>
<keyword evidence="3" id="KW-0238">DNA-binding</keyword>
<dbReference type="Proteomes" id="UP000298781">
    <property type="component" value="Chromosome"/>
</dbReference>
<dbReference type="GO" id="GO:0003700">
    <property type="term" value="F:DNA-binding transcription factor activity"/>
    <property type="evidence" value="ECO:0007669"/>
    <property type="project" value="InterPro"/>
</dbReference>
<dbReference type="AlphaFoldDB" id="A0A4D7BL37"/>
<dbReference type="SUPFAM" id="SSF53850">
    <property type="entry name" value="Periplasmic binding protein-like II"/>
    <property type="match status" value="1"/>
</dbReference>
<dbReference type="RefSeq" id="WP_136963866.1">
    <property type="nucleotide sequence ID" value="NZ_CP039690.1"/>
</dbReference>
<dbReference type="PANTHER" id="PTHR30427:SF1">
    <property type="entry name" value="TRANSCRIPTIONAL ACTIVATOR PROTEIN LYSR"/>
    <property type="match status" value="1"/>
</dbReference>
<dbReference type="Pfam" id="PF03466">
    <property type="entry name" value="LysR_substrate"/>
    <property type="match status" value="1"/>
</dbReference>
<protein>
    <submittedName>
        <fullName evidence="6">LysR family transcriptional regulator</fullName>
    </submittedName>
</protein>
<feature type="domain" description="HTH lysR-type" evidence="5">
    <location>
        <begin position="1"/>
        <end position="58"/>
    </location>
</feature>
<gene>
    <name evidence="6" type="ORF">E8M01_32010</name>
</gene>
<organism evidence="6 7">
    <name type="scientific">Phreatobacter stygius</name>
    <dbReference type="NCBI Taxonomy" id="1940610"/>
    <lineage>
        <taxon>Bacteria</taxon>
        <taxon>Pseudomonadati</taxon>
        <taxon>Pseudomonadota</taxon>
        <taxon>Alphaproteobacteria</taxon>
        <taxon>Hyphomicrobiales</taxon>
        <taxon>Phreatobacteraceae</taxon>
        <taxon>Phreatobacter</taxon>
    </lineage>
</organism>
<name>A0A4D7BL37_9HYPH</name>
<evidence type="ECO:0000256" key="1">
    <source>
        <dbReference type="ARBA" id="ARBA00009437"/>
    </source>
</evidence>
<reference evidence="6 7" key="1">
    <citation type="submission" date="2019-04" db="EMBL/GenBank/DDBJ databases">
        <title>Phreatobacter aquaticus sp. nov.</title>
        <authorList>
            <person name="Choi A."/>
        </authorList>
    </citation>
    <scope>NUCLEOTIDE SEQUENCE [LARGE SCALE GENOMIC DNA]</scope>
    <source>
        <strain evidence="6 7">KCTC 52518</strain>
    </source>
</reference>
<evidence type="ECO:0000259" key="5">
    <source>
        <dbReference type="PROSITE" id="PS50931"/>
    </source>
</evidence>
<evidence type="ECO:0000313" key="6">
    <source>
        <dbReference type="EMBL" id="QCI68447.1"/>
    </source>
</evidence>
<evidence type="ECO:0000256" key="3">
    <source>
        <dbReference type="ARBA" id="ARBA00023125"/>
    </source>
</evidence>
<dbReference type="InterPro" id="IPR000847">
    <property type="entry name" value="LysR_HTH_N"/>
</dbReference>
<keyword evidence="7" id="KW-1185">Reference proteome</keyword>
<evidence type="ECO:0000256" key="2">
    <source>
        <dbReference type="ARBA" id="ARBA00023015"/>
    </source>
</evidence>
<evidence type="ECO:0000313" key="7">
    <source>
        <dbReference type="Proteomes" id="UP000298781"/>
    </source>
</evidence>
<dbReference type="GO" id="GO:0010628">
    <property type="term" value="P:positive regulation of gene expression"/>
    <property type="evidence" value="ECO:0007669"/>
    <property type="project" value="TreeGrafter"/>
</dbReference>
<dbReference type="InterPro" id="IPR036390">
    <property type="entry name" value="WH_DNA-bd_sf"/>
</dbReference>
<dbReference type="CDD" id="cd08415">
    <property type="entry name" value="PBP2_LysR_opines_like"/>
    <property type="match status" value="1"/>
</dbReference>
<dbReference type="OrthoDB" id="8479870at2"/>
<dbReference type="InterPro" id="IPR005119">
    <property type="entry name" value="LysR_subst-bd"/>
</dbReference>
<keyword evidence="4" id="KW-0804">Transcription</keyword>
<dbReference type="InterPro" id="IPR036388">
    <property type="entry name" value="WH-like_DNA-bd_sf"/>
</dbReference>
<dbReference type="Gene3D" id="3.40.190.290">
    <property type="match status" value="1"/>
</dbReference>
<proteinExistence type="inferred from homology"/>
<dbReference type="PANTHER" id="PTHR30427">
    <property type="entry name" value="TRANSCRIPTIONAL ACTIVATOR PROTEIN LYSR"/>
    <property type="match status" value="1"/>
</dbReference>
<dbReference type="PRINTS" id="PR00039">
    <property type="entry name" value="HTHLYSR"/>
</dbReference>
<dbReference type="Pfam" id="PF00126">
    <property type="entry name" value="HTH_1"/>
    <property type="match status" value="1"/>
</dbReference>
<evidence type="ECO:0000256" key="4">
    <source>
        <dbReference type="ARBA" id="ARBA00023163"/>
    </source>
</evidence>
<sequence length="306" mass="33986">MTLRQLEILRAIIRYRTTVAAASQLGLSQPAISNAIKAMEAQTGFPLFERINNRLFPTREAQMLHDEAESIFTMHTILENKLRDLKESKAGHLRIVATPPIGYGVIPSALRQFLAQRPQVQVFFDVRRYEGVIDSVESNLVELGFAIGLEDRPGLHCEAVFTGDMVCVVKPGHPLADKPLITPADLDGYPFIALERGTRLGEAVRESFRKAGQPFKHAVEVRYCNTACVLAESGVGVAIVDPFSPRYGAGDELVVLPYEPVTRAVASVTWSKSRPLSRLAQAFLAEVRAGAARMERDYRERLSRRD</sequence>
<dbReference type="InterPro" id="IPR037424">
    <property type="entry name" value="NocR_PBP2"/>
</dbReference>
<dbReference type="GO" id="GO:0043565">
    <property type="term" value="F:sequence-specific DNA binding"/>
    <property type="evidence" value="ECO:0007669"/>
    <property type="project" value="TreeGrafter"/>
</dbReference>
<accession>A0A4D7BL37</accession>
<dbReference type="KEGG" id="pstg:E8M01_32010"/>
<comment type="similarity">
    <text evidence="1">Belongs to the LysR transcriptional regulatory family.</text>
</comment>
<dbReference type="PROSITE" id="PS50931">
    <property type="entry name" value="HTH_LYSR"/>
    <property type="match status" value="1"/>
</dbReference>
<dbReference type="SUPFAM" id="SSF46785">
    <property type="entry name" value="Winged helix' DNA-binding domain"/>
    <property type="match status" value="1"/>
</dbReference>
<keyword evidence="2" id="KW-0805">Transcription regulation</keyword>